<gene>
    <name evidence="1" type="ORF">EV194_10574</name>
</gene>
<dbReference type="InterPro" id="IPR021799">
    <property type="entry name" value="PIN-like_prokaryotic"/>
</dbReference>
<dbReference type="RefSeq" id="WP_165921833.1">
    <property type="nucleotide sequence ID" value="NZ_SLWK01000005.1"/>
</dbReference>
<protein>
    <recommendedName>
        <fullName evidence="3">Nucleic acid-binding protein</fullName>
    </recommendedName>
</protein>
<organism evidence="1 2">
    <name type="scientific">Natronoflexus pectinivorans</name>
    <dbReference type="NCBI Taxonomy" id="682526"/>
    <lineage>
        <taxon>Bacteria</taxon>
        <taxon>Pseudomonadati</taxon>
        <taxon>Bacteroidota</taxon>
        <taxon>Bacteroidia</taxon>
        <taxon>Marinilabiliales</taxon>
        <taxon>Marinilabiliaceae</taxon>
        <taxon>Natronoflexus</taxon>
    </lineage>
</organism>
<evidence type="ECO:0008006" key="3">
    <source>
        <dbReference type="Google" id="ProtNLM"/>
    </source>
</evidence>
<reference evidence="1 2" key="1">
    <citation type="submission" date="2019-03" db="EMBL/GenBank/DDBJ databases">
        <title>Genomic Encyclopedia of Type Strains, Phase IV (KMG-IV): sequencing the most valuable type-strain genomes for metagenomic binning, comparative biology and taxonomic classification.</title>
        <authorList>
            <person name="Goeker M."/>
        </authorList>
    </citation>
    <scope>NUCLEOTIDE SEQUENCE [LARGE SCALE GENOMIC DNA]</scope>
    <source>
        <strain evidence="1 2">DSM 24179</strain>
    </source>
</reference>
<evidence type="ECO:0000313" key="1">
    <source>
        <dbReference type="EMBL" id="TCO08272.1"/>
    </source>
</evidence>
<dbReference type="AlphaFoldDB" id="A0A4R2GIY6"/>
<sequence>MPRTVVSNTTPIISLLKINRLDLLHKLYSQIHIPFAVYQEIEAGKAKPYYKDLSEFDWIEILNITDRQAVKYFLDLDAGEAEAIVLATEIGSDLIILDEKLGRYYAKHAELKVTGTLGVLIKAKNKGLIQELKPLLDELTDKEVWISEKLKREVLKTVGED</sequence>
<comment type="caution">
    <text evidence="1">The sequence shown here is derived from an EMBL/GenBank/DDBJ whole genome shotgun (WGS) entry which is preliminary data.</text>
</comment>
<dbReference type="Pfam" id="PF11848">
    <property type="entry name" value="DUF3368"/>
    <property type="match status" value="1"/>
</dbReference>
<accession>A0A4R2GIY6</accession>
<proteinExistence type="predicted"/>
<dbReference type="PANTHER" id="PTHR39550">
    <property type="entry name" value="SLL0658 PROTEIN"/>
    <property type="match status" value="1"/>
</dbReference>
<dbReference type="PANTHER" id="PTHR39550:SF1">
    <property type="entry name" value="SLL0658 PROTEIN"/>
    <property type="match status" value="1"/>
</dbReference>
<name>A0A4R2GIY6_9BACT</name>
<dbReference type="EMBL" id="SLWK01000005">
    <property type="protein sequence ID" value="TCO08272.1"/>
    <property type="molecule type" value="Genomic_DNA"/>
</dbReference>
<evidence type="ECO:0000313" key="2">
    <source>
        <dbReference type="Proteomes" id="UP000295221"/>
    </source>
</evidence>
<keyword evidence="2" id="KW-1185">Reference proteome</keyword>
<dbReference type="Proteomes" id="UP000295221">
    <property type="component" value="Unassembled WGS sequence"/>
</dbReference>